<feature type="signal peptide" evidence="1">
    <location>
        <begin position="1"/>
        <end position="19"/>
    </location>
</feature>
<dbReference type="EMBL" id="PIDS01000539">
    <property type="protein sequence ID" value="PLL37979.1"/>
    <property type="molecule type" value="Genomic_DNA"/>
</dbReference>
<organism evidence="2 3">
    <name type="scientific">Klebsiella michiganensis</name>
    <dbReference type="NCBI Taxonomy" id="1134687"/>
    <lineage>
        <taxon>Bacteria</taxon>
        <taxon>Pseudomonadati</taxon>
        <taxon>Pseudomonadota</taxon>
        <taxon>Gammaproteobacteria</taxon>
        <taxon>Enterobacterales</taxon>
        <taxon>Enterobacteriaceae</taxon>
        <taxon>Klebsiella/Raoultella group</taxon>
        <taxon>Klebsiella</taxon>
    </lineage>
</organism>
<proteinExistence type="predicted"/>
<evidence type="ECO:0000313" key="3">
    <source>
        <dbReference type="Proteomes" id="UP000234505"/>
    </source>
</evidence>
<keyword evidence="1" id="KW-0732">Signal</keyword>
<reference evidence="2 3" key="1">
    <citation type="submission" date="2017-11" db="EMBL/GenBank/DDBJ databases">
        <authorList>
            <person name="Han C.G."/>
        </authorList>
    </citation>
    <scope>NUCLEOTIDE SEQUENCE [LARGE SCALE GENOMIC DNA]</scope>
    <source>
        <strain evidence="2 3">A11</strain>
    </source>
</reference>
<name>A0A2J4R3S6_9ENTR</name>
<sequence length="91" mass="10457">MKKIIFVSLISFSAIASYADTPYADEKEMSEDVSLLAQSSLLYKSNGEKRMYDNTKMLCIGIQGKYDLTNNRTENMIRWMGKVQSICSDYY</sequence>
<gene>
    <name evidence="2" type="ORF">CWN50_16300</name>
</gene>
<evidence type="ECO:0000313" key="2">
    <source>
        <dbReference type="EMBL" id="PLL37979.1"/>
    </source>
</evidence>
<dbReference type="Proteomes" id="UP000234505">
    <property type="component" value="Unassembled WGS sequence"/>
</dbReference>
<evidence type="ECO:0000256" key="1">
    <source>
        <dbReference type="SAM" id="SignalP"/>
    </source>
</evidence>
<accession>A0A2J4R3S6</accession>
<protein>
    <submittedName>
        <fullName evidence="2">Uncharacterized protein</fullName>
    </submittedName>
</protein>
<reference evidence="2 3" key="2">
    <citation type="submission" date="2018-01" db="EMBL/GenBank/DDBJ databases">
        <title>Genomic study of Klebsiella pneumoniae.</title>
        <authorList>
            <person name="Yang Y."/>
            <person name="Bicalho R."/>
        </authorList>
    </citation>
    <scope>NUCLEOTIDE SEQUENCE [LARGE SCALE GENOMIC DNA]</scope>
    <source>
        <strain evidence="2 3">A11</strain>
    </source>
</reference>
<dbReference type="RefSeq" id="WP_154058996.1">
    <property type="nucleotide sequence ID" value="NZ_JAHBNO010000001.1"/>
</dbReference>
<comment type="caution">
    <text evidence="2">The sequence shown here is derived from an EMBL/GenBank/DDBJ whole genome shotgun (WGS) entry which is preliminary data.</text>
</comment>
<dbReference type="AlphaFoldDB" id="A0A2J4R3S6"/>
<feature type="chain" id="PRO_5014382576" evidence="1">
    <location>
        <begin position="20"/>
        <end position="91"/>
    </location>
</feature>